<dbReference type="AlphaFoldDB" id="Q8SML0"/>
<evidence type="ECO:0000259" key="1">
    <source>
        <dbReference type="Pfam" id="PF00961"/>
    </source>
</evidence>
<evidence type="ECO:0000313" key="2">
    <source>
        <dbReference type="EMBL" id="AAL77586.1"/>
    </source>
</evidence>
<dbReference type="GeneID" id="27210086"/>
<keyword evidence="2" id="KW-0934">Plastid</keyword>
<gene>
    <name evidence="3" type="primary">orf167</name>
</gene>
<reference evidence="2" key="2">
    <citation type="journal article" date="2006" name="BMC Biol.">
        <title>The complete chloroplast DNA sequence of the green alga Oltmannsiellopsis viridis reveals a distinctive quadripartite architecture in the chloroplast genome of early diverging ulvophytes.</title>
        <authorList>
            <person name="Pombert J.F."/>
            <person name="Lemieux C."/>
            <person name="Turmel M."/>
        </authorList>
    </citation>
    <scope>NUCLEOTIDE SEQUENCE</scope>
</reference>
<dbReference type="InterPro" id="IPR004860">
    <property type="entry name" value="LAGLIDADG_dom"/>
</dbReference>
<dbReference type="EMBL" id="KU167098">
    <property type="protein sequence ID" value="AMP43444.1"/>
    <property type="molecule type" value="Genomic_DNA"/>
</dbReference>
<keyword evidence="3" id="KW-0255">Endonuclease</keyword>
<keyword evidence="3" id="KW-0540">Nuclease</keyword>
<dbReference type="GeneID" id="27210076"/>
<dbReference type="RefSeq" id="YP_009241537.1">
    <property type="nucleotide sequence ID" value="NC_029807.1"/>
</dbReference>
<organism evidence="2">
    <name type="scientific">Scherffelia dubia</name>
    <name type="common">Green alga</name>
    <name type="synonym">Chlamydomonas dubia</name>
    <dbReference type="NCBI Taxonomy" id="3190"/>
    <lineage>
        <taxon>Eukaryota</taxon>
        <taxon>Viridiplantae</taxon>
        <taxon>Chlorophyta</taxon>
        <taxon>core chlorophytes</taxon>
        <taxon>Chlorodendrophyceae</taxon>
        <taxon>Chlorodendrales</taxon>
        <taxon>Chlorodendraceae</taxon>
        <taxon>Scherffelia</taxon>
    </lineage>
</organism>
<dbReference type="RefSeq" id="YP_009241544.1">
    <property type="nucleotide sequence ID" value="NC_029807.1"/>
</dbReference>
<proteinExistence type="predicted"/>
<sequence>MNKLTKLQENELAYIAGFIDGDGCINAQIIRRVDYKLKFQIRFSVTIIQKTSRHWVVLWFQKKLGCGQIRKRNDGISEYSLVGKNDVQNFLQLIKPFLKVKRRQAQLILEICQQISKEQDPQSFVKLCERVDSIAKLNDSKKRIITSDVVRSILLNSVQKFPVETET</sequence>
<evidence type="ECO:0000313" key="4">
    <source>
        <dbReference type="EMBL" id="AMP43444.1"/>
    </source>
</evidence>
<geneLocation type="plastid" evidence="2"/>
<reference evidence="4" key="3">
    <citation type="journal article" date="2016" name="PLoS ONE">
        <title>Distinctive Architecture of the Chloroplast Genome in the Chlorodendrophycean Green Algae Scherffelia dubia and Tetraselmis sp. CCMP 881.</title>
        <authorList>
            <person name="Turmel M."/>
            <person name="de Cambiaire J.C."/>
            <person name="Otis C."/>
            <person name="Lemieux C."/>
        </authorList>
    </citation>
    <scope>NUCLEOTIDE SEQUENCE</scope>
</reference>
<dbReference type="EMBL" id="KU167098">
    <property type="protein sequence ID" value="AMP43451.1"/>
    <property type="molecule type" value="Genomic_DNA"/>
</dbReference>
<evidence type="ECO:0000313" key="5">
    <source>
        <dbReference type="EMBL" id="AMP43451.1"/>
    </source>
</evidence>
<dbReference type="SUPFAM" id="SSF55608">
    <property type="entry name" value="Homing endonucleases"/>
    <property type="match status" value="1"/>
</dbReference>
<name>Q8SML0_SCHDU</name>
<keyword evidence="3" id="KW-0378">Hydrolase</keyword>
<feature type="domain" description="Homing endonuclease LAGLIDADG" evidence="1">
    <location>
        <begin position="15"/>
        <end position="99"/>
    </location>
</feature>
<dbReference type="EMBL" id="AF393609">
    <property type="protein sequence ID" value="AAM69517.1"/>
    <property type="molecule type" value="Genomic_DNA"/>
</dbReference>
<accession>Q8SML0</accession>
<protein>
    <submittedName>
        <fullName evidence="5">Putative LAGLIDADG homing endonuclease</fullName>
    </submittedName>
    <submittedName>
        <fullName evidence="3">Putative site-specific DNA endonuclease</fullName>
    </submittedName>
</protein>
<dbReference type="Gene3D" id="3.10.28.10">
    <property type="entry name" value="Homing endonucleases"/>
    <property type="match status" value="1"/>
</dbReference>
<keyword evidence="2" id="KW-0150">Chloroplast</keyword>
<evidence type="ECO:0000313" key="3">
    <source>
        <dbReference type="EMBL" id="AAM69517.1"/>
    </source>
</evidence>
<dbReference type="GO" id="GO:0004519">
    <property type="term" value="F:endonuclease activity"/>
    <property type="evidence" value="ECO:0007669"/>
    <property type="project" value="UniProtKB-KW"/>
</dbReference>
<dbReference type="InterPro" id="IPR027434">
    <property type="entry name" value="Homing_endonucl"/>
</dbReference>
<dbReference type="EMBL" id="L44126">
    <property type="protein sequence ID" value="AAL77586.1"/>
    <property type="molecule type" value="Genomic_DNA"/>
</dbReference>
<dbReference type="Pfam" id="PF00961">
    <property type="entry name" value="LAGLIDADG_1"/>
    <property type="match status" value="1"/>
</dbReference>
<reference evidence="3" key="1">
    <citation type="journal article" date="2002" name="J. Phycol.">
        <title>Phylogenetic relationships among streptophytes as inferred from chloroplast small and large subunit rRNA gene sequences.</title>
        <authorList>
            <person name="Turmel M."/>
            <person name="Ehara M."/>
            <person name="Otis C."/>
            <person name="Lemieux C."/>
        </authorList>
    </citation>
    <scope>NUCLEOTIDE SEQUENCE</scope>
    <source>
        <strain evidence="3">SAG 17.86</strain>
    </source>
</reference>